<dbReference type="GeneID" id="33936511"/>
<dbReference type="KEGG" id="pchm:VFPPC_17565"/>
<gene>
    <name evidence="2" type="ORF">VFPPC_17565</name>
</gene>
<name>A0A219ARM7_METCM</name>
<protein>
    <submittedName>
        <fullName evidence="2">Uncharacterized protein</fullName>
    </submittedName>
</protein>
<evidence type="ECO:0000256" key="1">
    <source>
        <dbReference type="SAM" id="MobiDB-lite"/>
    </source>
</evidence>
<reference evidence="2 3" key="1">
    <citation type="journal article" date="2016" name="PLoS Pathog.">
        <title>Biosynthesis of antibiotic leucinostatins in bio-control fungus Purpureocillium lilacinum and their inhibition on phytophthora revealed by genome mining.</title>
        <authorList>
            <person name="Wang G."/>
            <person name="Liu Z."/>
            <person name="Lin R."/>
            <person name="Li E."/>
            <person name="Mao Z."/>
            <person name="Ling J."/>
            <person name="Yang Y."/>
            <person name="Yin W.B."/>
            <person name="Xie B."/>
        </authorList>
    </citation>
    <scope>NUCLEOTIDE SEQUENCE [LARGE SCALE GENOMIC DNA]</scope>
    <source>
        <strain evidence="2">170</strain>
    </source>
</reference>
<dbReference type="RefSeq" id="XP_022285711.1">
    <property type="nucleotide sequence ID" value="XM_022429262.1"/>
</dbReference>
<comment type="caution">
    <text evidence="2">The sequence shown here is derived from an EMBL/GenBank/DDBJ whole genome shotgun (WGS) entry which is preliminary data.</text>
</comment>
<accession>A0A219ARM7</accession>
<feature type="region of interest" description="Disordered" evidence="1">
    <location>
        <begin position="53"/>
        <end position="73"/>
    </location>
</feature>
<evidence type="ECO:0000313" key="2">
    <source>
        <dbReference type="EMBL" id="OWT43272.1"/>
    </source>
</evidence>
<keyword evidence="3" id="KW-1185">Reference proteome</keyword>
<organism evidence="2 3">
    <name type="scientific">Pochonia chlamydosporia 170</name>
    <dbReference type="NCBI Taxonomy" id="1380566"/>
    <lineage>
        <taxon>Eukaryota</taxon>
        <taxon>Fungi</taxon>
        <taxon>Dikarya</taxon>
        <taxon>Ascomycota</taxon>
        <taxon>Pezizomycotina</taxon>
        <taxon>Sordariomycetes</taxon>
        <taxon>Hypocreomycetidae</taxon>
        <taxon>Hypocreales</taxon>
        <taxon>Clavicipitaceae</taxon>
        <taxon>Pochonia</taxon>
    </lineage>
</organism>
<evidence type="ECO:0000313" key="3">
    <source>
        <dbReference type="Proteomes" id="UP000078397"/>
    </source>
</evidence>
<dbReference type="AlphaFoldDB" id="A0A219ARM7"/>
<dbReference type="Proteomes" id="UP000078397">
    <property type="component" value="Unassembled WGS sequence"/>
</dbReference>
<proteinExistence type="predicted"/>
<dbReference type="EMBL" id="LSBJ02000002">
    <property type="protein sequence ID" value="OWT43272.1"/>
    <property type="molecule type" value="Genomic_DNA"/>
</dbReference>
<sequence length="83" mass="9475">MIRTTKTARSKQLLLLHLSTHGQNQMPVYLFAHWQATGYLCVSFGHELRINSSVQDEAQPPPQPQLPTLRPHPKQPCVYVMLV</sequence>